<feature type="region of interest" description="Disordered" evidence="6">
    <location>
        <begin position="273"/>
        <end position="295"/>
    </location>
</feature>
<dbReference type="Gene3D" id="3.40.50.150">
    <property type="entry name" value="Vaccinia Virus protein VP39"/>
    <property type="match status" value="1"/>
</dbReference>
<evidence type="ECO:0000313" key="9">
    <source>
        <dbReference type="Proteomes" id="UP000182089"/>
    </source>
</evidence>
<dbReference type="InterPro" id="IPR002941">
    <property type="entry name" value="DNA_methylase_N4/N6"/>
</dbReference>
<evidence type="ECO:0000256" key="5">
    <source>
        <dbReference type="ARBA" id="ARBA00022747"/>
    </source>
</evidence>
<comment type="caution">
    <text evidence="8">The sequence shown here is derived from an EMBL/GenBank/DDBJ whole genome shotgun (WGS) entry which is preliminary data.</text>
</comment>
<reference evidence="8 9" key="1">
    <citation type="submission" date="2016-10" db="EMBL/GenBank/DDBJ databases">
        <authorList>
            <person name="Varghese N."/>
            <person name="Submissions S."/>
        </authorList>
    </citation>
    <scope>NUCLEOTIDE SEQUENCE [LARGE SCALE GENOMIC DNA]</scope>
    <source>
        <strain evidence="8 9">WC1T17</strain>
    </source>
</reference>
<accession>A0ABY1AEA8</accession>
<evidence type="ECO:0000256" key="6">
    <source>
        <dbReference type="SAM" id="MobiDB-lite"/>
    </source>
</evidence>
<dbReference type="InterPro" id="IPR029063">
    <property type="entry name" value="SAM-dependent_MTases_sf"/>
</dbReference>
<keyword evidence="5" id="KW-0680">Restriction system</keyword>
<dbReference type="PIRSF" id="PIRSF015855">
    <property type="entry name" value="TypeIII_Mtase_mKpnI"/>
    <property type="match status" value="1"/>
</dbReference>
<dbReference type="PRINTS" id="PR00506">
    <property type="entry name" value="D21N6MTFRASE"/>
</dbReference>
<dbReference type="Proteomes" id="UP000182089">
    <property type="component" value="Unassembled WGS sequence"/>
</dbReference>
<keyword evidence="4" id="KW-0949">S-adenosyl-L-methionine</keyword>
<keyword evidence="2" id="KW-0489">Methyltransferase</keyword>
<dbReference type="PROSITE" id="PS00092">
    <property type="entry name" value="N6_MTASE"/>
    <property type="match status" value="1"/>
</dbReference>
<dbReference type="SUPFAM" id="SSF53335">
    <property type="entry name" value="S-adenosyl-L-methionine-dependent methyltransferases"/>
    <property type="match status" value="1"/>
</dbReference>
<evidence type="ECO:0000256" key="2">
    <source>
        <dbReference type="ARBA" id="ARBA00022603"/>
    </source>
</evidence>
<evidence type="ECO:0000259" key="7">
    <source>
        <dbReference type="Pfam" id="PF01555"/>
    </source>
</evidence>
<dbReference type="Pfam" id="PF01555">
    <property type="entry name" value="N6_N4_Mtase"/>
    <property type="match status" value="1"/>
</dbReference>
<gene>
    <name evidence="8" type="ORF">SAMN05216431_1176</name>
</gene>
<comment type="similarity">
    <text evidence="1">Belongs to the N(4)/N(6)-methyltransferase family.</text>
</comment>
<sequence>MDKLKMHTPDIAEENYKKLAALFPDAITETRDEDGNIVRAIDKDVLMQEINTKVIDDGQERYQFTWPDKRKSMVMANAPIAKTLRFEKEKSVGKDGTPGGVDSENIYIEGDNLDALKLLQETYLGKVKMIYIDPPYNTGNDFIYEDDFAQDASEYADNSGQTDEEGNRLVQNSESNGRYHTDWLNMIYPRLRIARDFLADDGVIFISIDDNEQENLKKVCDEIFGSNNFLAQVVWERAYAPINLKKNFSVSHDYILVYGKNSSLIQTNGIARTNESDNRYQNPDNDPRGPWSSSDISVGPAIKENIYPITTPSGRVVEPPAGRSWSLSRQAFRERLQDNRIWFGSDGNGVPRIKRFKSELRKTGITPMTVWDYREVGHSQSATQDLQKLMGGKKYFDYPKPVPLIQRCIQLYSEENSIVMDFFAGSATTAHAVMQQNSEDGEKRQYILVQIPELTDPKRDAYQDGYKTICDIGEERIRRAGKKIKEETGADIDYGFRCFKVDSSNMKDVYYTPADIGQLSLDGLEDNIKEDRTPEDLLIQVMLDLGILLSSDTETQEIAGKKVFSVADGYLLACFDKNVTEETVTEIAKKKPFYAVFRDSSMANDSVAANFEQIFETYSPETVRKVL</sequence>
<protein>
    <submittedName>
        <fullName evidence="8">Adenine-specific DNA-methyltransferase</fullName>
    </submittedName>
</protein>
<feature type="domain" description="DNA methylase N-4/N-6" evidence="7">
    <location>
        <begin position="127"/>
        <end position="446"/>
    </location>
</feature>
<dbReference type="InterPro" id="IPR002052">
    <property type="entry name" value="DNA_methylase_N6_adenine_CS"/>
</dbReference>
<feature type="compositionally biased region" description="Polar residues" evidence="6">
    <location>
        <begin position="273"/>
        <end position="284"/>
    </location>
</feature>
<name>A0ABY1AEA8_9LACO</name>
<dbReference type="EMBL" id="FOCC01000017">
    <property type="protein sequence ID" value="SEM97304.1"/>
    <property type="molecule type" value="Genomic_DNA"/>
</dbReference>
<proteinExistence type="inferred from homology"/>
<dbReference type="InterPro" id="IPR002295">
    <property type="entry name" value="N4/N6-MTase_EcoPI_Mod-like"/>
</dbReference>
<evidence type="ECO:0000256" key="1">
    <source>
        <dbReference type="ARBA" id="ARBA00006594"/>
    </source>
</evidence>
<evidence type="ECO:0000256" key="4">
    <source>
        <dbReference type="ARBA" id="ARBA00022691"/>
    </source>
</evidence>
<evidence type="ECO:0000256" key="3">
    <source>
        <dbReference type="ARBA" id="ARBA00022679"/>
    </source>
</evidence>
<organism evidence="8 9">
    <name type="scientific">Ligilactobacillus ruminis</name>
    <dbReference type="NCBI Taxonomy" id="1623"/>
    <lineage>
        <taxon>Bacteria</taxon>
        <taxon>Bacillati</taxon>
        <taxon>Bacillota</taxon>
        <taxon>Bacilli</taxon>
        <taxon>Lactobacillales</taxon>
        <taxon>Lactobacillaceae</taxon>
        <taxon>Ligilactobacillus</taxon>
    </lineage>
</organism>
<keyword evidence="3" id="KW-0808">Transferase</keyword>
<evidence type="ECO:0000313" key="8">
    <source>
        <dbReference type="EMBL" id="SEM97304.1"/>
    </source>
</evidence>